<comment type="caution">
    <text evidence="1">The sequence shown here is derived from an EMBL/GenBank/DDBJ whole genome shotgun (WGS) entry which is preliminary data.</text>
</comment>
<keyword evidence="2" id="KW-1185">Reference proteome</keyword>
<evidence type="ECO:0000313" key="1">
    <source>
        <dbReference type="EMBL" id="KAI3710340.1"/>
    </source>
</evidence>
<reference evidence="1 2" key="2">
    <citation type="journal article" date="2022" name="Mol. Ecol. Resour.">
        <title>The genomes of chicory, endive, great burdock and yacon provide insights into Asteraceae paleo-polyploidization history and plant inulin production.</title>
        <authorList>
            <person name="Fan W."/>
            <person name="Wang S."/>
            <person name="Wang H."/>
            <person name="Wang A."/>
            <person name="Jiang F."/>
            <person name="Liu H."/>
            <person name="Zhao H."/>
            <person name="Xu D."/>
            <person name="Zhang Y."/>
        </authorList>
    </citation>
    <scope>NUCLEOTIDE SEQUENCE [LARGE SCALE GENOMIC DNA]</scope>
    <source>
        <strain evidence="2">cv. Punajuju</strain>
        <tissue evidence="1">Leaves</tissue>
    </source>
</reference>
<reference evidence="2" key="1">
    <citation type="journal article" date="2022" name="Mol. Ecol. Resour.">
        <title>The genomes of chicory, endive, great burdock and yacon provide insights into Asteraceae palaeo-polyploidization history and plant inulin production.</title>
        <authorList>
            <person name="Fan W."/>
            <person name="Wang S."/>
            <person name="Wang H."/>
            <person name="Wang A."/>
            <person name="Jiang F."/>
            <person name="Liu H."/>
            <person name="Zhao H."/>
            <person name="Xu D."/>
            <person name="Zhang Y."/>
        </authorList>
    </citation>
    <scope>NUCLEOTIDE SEQUENCE [LARGE SCALE GENOMIC DNA]</scope>
    <source>
        <strain evidence="2">cv. Punajuju</strain>
    </source>
</reference>
<gene>
    <name evidence="1" type="ORF">L2E82_40118</name>
</gene>
<sequence>MLDSFFSDIYSYGSDLFLSFLHFFRFFSRQIFSSSSLFYKTSSPNSATLERKFSGAEHGSRSNQTVDVA</sequence>
<protein>
    <submittedName>
        <fullName evidence="1">Uncharacterized protein</fullName>
    </submittedName>
</protein>
<dbReference type="Proteomes" id="UP001055811">
    <property type="component" value="Linkage Group LG07"/>
</dbReference>
<proteinExistence type="predicted"/>
<evidence type="ECO:0000313" key="2">
    <source>
        <dbReference type="Proteomes" id="UP001055811"/>
    </source>
</evidence>
<name>A0ACB9AL27_CICIN</name>
<dbReference type="EMBL" id="CM042015">
    <property type="protein sequence ID" value="KAI3710340.1"/>
    <property type="molecule type" value="Genomic_DNA"/>
</dbReference>
<accession>A0ACB9AL27</accession>
<organism evidence="1 2">
    <name type="scientific">Cichorium intybus</name>
    <name type="common">Chicory</name>
    <dbReference type="NCBI Taxonomy" id="13427"/>
    <lineage>
        <taxon>Eukaryota</taxon>
        <taxon>Viridiplantae</taxon>
        <taxon>Streptophyta</taxon>
        <taxon>Embryophyta</taxon>
        <taxon>Tracheophyta</taxon>
        <taxon>Spermatophyta</taxon>
        <taxon>Magnoliopsida</taxon>
        <taxon>eudicotyledons</taxon>
        <taxon>Gunneridae</taxon>
        <taxon>Pentapetalae</taxon>
        <taxon>asterids</taxon>
        <taxon>campanulids</taxon>
        <taxon>Asterales</taxon>
        <taxon>Asteraceae</taxon>
        <taxon>Cichorioideae</taxon>
        <taxon>Cichorieae</taxon>
        <taxon>Cichoriinae</taxon>
        <taxon>Cichorium</taxon>
    </lineage>
</organism>